<gene>
    <name evidence="6" type="ORF">ILUMI_24968</name>
</gene>
<dbReference type="GO" id="GO:0017171">
    <property type="term" value="F:serine hydrolase activity"/>
    <property type="evidence" value="ECO:0007669"/>
    <property type="project" value="TreeGrafter"/>
</dbReference>
<comment type="similarity">
    <text evidence="2 4">Belongs to the AB hydrolase superfamily. Lipase family.</text>
</comment>
<dbReference type="EMBL" id="VTPC01090847">
    <property type="protein sequence ID" value="KAF2881203.1"/>
    <property type="molecule type" value="Genomic_DNA"/>
</dbReference>
<dbReference type="SUPFAM" id="SSF53474">
    <property type="entry name" value="alpha/beta-Hydrolases"/>
    <property type="match status" value="1"/>
</dbReference>
<organism evidence="6 7">
    <name type="scientific">Ignelater luminosus</name>
    <name type="common">Cucubano</name>
    <name type="synonym">Pyrophorus luminosus</name>
    <dbReference type="NCBI Taxonomy" id="2038154"/>
    <lineage>
        <taxon>Eukaryota</taxon>
        <taxon>Metazoa</taxon>
        <taxon>Ecdysozoa</taxon>
        <taxon>Arthropoda</taxon>
        <taxon>Hexapoda</taxon>
        <taxon>Insecta</taxon>
        <taxon>Pterygota</taxon>
        <taxon>Neoptera</taxon>
        <taxon>Endopterygota</taxon>
        <taxon>Coleoptera</taxon>
        <taxon>Polyphaga</taxon>
        <taxon>Elateriformia</taxon>
        <taxon>Elateroidea</taxon>
        <taxon>Elateridae</taxon>
        <taxon>Agrypninae</taxon>
        <taxon>Pyrophorini</taxon>
        <taxon>Ignelater</taxon>
    </lineage>
</organism>
<evidence type="ECO:0000256" key="4">
    <source>
        <dbReference type="RuleBase" id="RU004262"/>
    </source>
</evidence>
<dbReference type="GO" id="GO:0005615">
    <property type="term" value="C:extracellular space"/>
    <property type="evidence" value="ECO:0007669"/>
    <property type="project" value="TreeGrafter"/>
</dbReference>
<sequence>MNTLTRGMKPPVIDSCIPRVITIAGIYKVALSERPFGYCHYCCSPENPADHLTLYLTSKEKQGIFTRLETIKKQGLFKSAGFKRNLLTIIYIPGFVEDGRGFSATRILEAYLNRTEDYNIILVDWKNFSAAPWYMHAANNTKIVGDTLATTLKFHNRTGEVDLSKVHLIGLSIGAHIAGFLGKHFKGRHKIGRITGLDPAFSLFPLKDRSRRLSRFDADFVDVIHTNAGMIGFPISLGHADFYPNGGGIVQPGCELPNLIENKLSHLTGFCSHFLSNEFYIESVRNPTAFPATKCDSIAKNNSGTCRFVIDGYMGFSANKSYFGDFYLATRFGASVMKSLGELEASMMAIN</sequence>
<dbReference type="InterPro" id="IPR033906">
    <property type="entry name" value="Lipase_N"/>
</dbReference>
<dbReference type="GO" id="GO:0016298">
    <property type="term" value="F:lipase activity"/>
    <property type="evidence" value="ECO:0007669"/>
    <property type="project" value="InterPro"/>
</dbReference>
<evidence type="ECO:0000256" key="3">
    <source>
        <dbReference type="ARBA" id="ARBA00022525"/>
    </source>
</evidence>
<feature type="domain" description="Lipase" evidence="5">
    <location>
        <begin position="56"/>
        <end position="320"/>
    </location>
</feature>
<evidence type="ECO:0000313" key="7">
    <source>
        <dbReference type="Proteomes" id="UP000801492"/>
    </source>
</evidence>
<protein>
    <recommendedName>
        <fullName evidence="5">Lipase domain-containing protein</fullName>
    </recommendedName>
</protein>
<keyword evidence="7" id="KW-1185">Reference proteome</keyword>
<evidence type="ECO:0000256" key="1">
    <source>
        <dbReference type="ARBA" id="ARBA00004613"/>
    </source>
</evidence>
<proteinExistence type="inferred from homology"/>
<reference evidence="6" key="1">
    <citation type="submission" date="2019-08" db="EMBL/GenBank/DDBJ databases">
        <title>The genome of the North American firefly Photinus pyralis.</title>
        <authorList>
            <consortium name="Photinus pyralis genome working group"/>
            <person name="Fallon T.R."/>
            <person name="Sander Lower S.E."/>
            <person name="Weng J.-K."/>
        </authorList>
    </citation>
    <scope>NUCLEOTIDE SEQUENCE</scope>
    <source>
        <strain evidence="6">TRF0915ILg1</strain>
        <tissue evidence="6">Whole body</tissue>
    </source>
</reference>
<dbReference type="GO" id="GO:0016042">
    <property type="term" value="P:lipid catabolic process"/>
    <property type="evidence" value="ECO:0007669"/>
    <property type="project" value="TreeGrafter"/>
</dbReference>
<name>A0A8K0G0D8_IGNLU</name>
<evidence type="ECO:0000256" key="2">
    <source>
        <dbReference type="ARBA" id="ARBA00010701"/>
    </source>
</evidence>
<dbReference type="InterPro" id="IPR013818">
    <property type="entry name" value="Lipase"/>
</dbReference>
<dbReference type="PANTHER" id="PTHR11610:SF169">
    <property type="entry name" value="GH15759P-RELATED"/>
    <property type="match status" value="1"/>
</dbReference>
<dbReference type="OrthoDB" id="199913at2759"/>
<comment type="caution">
    <text evidence="6">The sequence shown here is derived from an EMBL/GenBank/DDBJ whole genome shotgun (WGS) entry which is preliminary data.</text>
</comment>
<dbReference type="PANTHER" id="PTHR11610">
    <property type="entry name" value="LIPASE"/>
    <property type="match status" value="1"/>
</dbReference>
<comment type="subcellular location">
    <subcellularLocation>
        <location evidence="1">Secreted</location>
    </subcellularLocation>
</comment>
<accession>A0A8K0G0D8</accession>
<dbReference type="CDD" id="cd00707">
    <property type="entry name" value="Pancreat_lipase_like"/>
    <property type="match status" value="1"/>
</dbReference>
<dbReference type="InterPro" id="IPR000734">
    <property type="entry name" value="TAG_lipase"/>
</dbReference>
<evidence type="ECO:0000313" key="6">
    <source>
        <dbReference type="EMBL" id="KAF2881203.1"/>
    </source>
</evidence>
<dbReference type="AlphaFoldDB" id="A0A8K0G0D8"/>
<keyword evidence="3" id="KW-0964">Secreted</keyword>
<evidence type="ECO:0000259" key="5">
    <source>
        <dbReference type="Pfam" id="PF00151"/>
    </source>
</evidence>
<dbReference type="InterPro" id="IPR029058">
    <property type="entry name" value="AB_hydrolase_fold"/>
</dbReference>
<dbReference type="Proteomes" id="UP000801492">
    <property type="component" value="Unassembled WGS sequence"/>
</dbReference>
<dbReference type="Gene3D" id="3.40.50.1820">
    <property type="entry name" value="alpha/beta hydrolase"/>
    <property type="match status" value="1"/>
</dbReference>
<dbReference type="Pfam" id="PF00151">
    <property type="entry name" value="Lipase"/>
    <property type="match status" value="1"/>
</dbReference>